<dbReference type="Pfam" id="PF00176">
    <property type="entry name" value="SNF2-rel_dom"/>
    <property type="match status" value="1"/>
</dbReference>
<evidence type="ECO:0000256" key="1">
    <source>
        <dbReference type="ARBA" id="ARBA00022741"/>
    </source>
</evidence>
<feature type="domain" description="Helicase C-terminal" evidence="8">
    <location>
        <begin position="889"/>
        <end position="1053"/>
    </location>
</feature>
<dbReference type="EMBL" id="JAUKUD010000005">
    <property type="protein sequence ID" value="KAK0743992.1"/>
    <property type="molecule type" value="Genomic_DNA"/>
</dbReference>
<dbReference type="GO" id="GO:0008270">
    <property type="term" value="F:zinc ion binding"/>
    <property type="evidence" value="ECO:0007669"/>
    <property type="project" value="UniProtKB-KW"/>
</dbReference>
<keyword evidence="2" id="KW-0378">Hydrolase</keyword>
<evidence type="ECO:0000313" key="9">
    <source>
        <dbReference type="EMBL" id="KAK0743992.1"/>
    </source>
</evidence>
<evidence type="ECO:0000256" key="5">
    <source>
        <dbReference type="SAM" id="MobiDB-lite"/>
    </source>
</evidence>
<dbReference type="SMART" id="SM00490">
    <property type="entry name" value="HELICc"/>
    <property type="match status" value="1"/>
</dbReference>
<dbReference type="InterPro" id="IPR027417">
    <property type="entry name" value="P-loop_NTPase"/>
</dbReference>
<keyword evidence="4" id="KW-0479">Metal-binding</keyword>
<feature type="domain" description="RING-type" evidence="6">
    <location>
        <begin position="810"/>
        <end position="863"/>
    </location>
</feature>
<dbReference type="GO" id="GO:0008094">
    <property type="term" value="F:ATP-dependent activity, acting on DNA"/>
    <property type="evidence" value="ECO:0007669"/>
    <property type="project" value="TreeGrafter"/>
</dbReference>
<evidence type="ECO:0000256" key="2">
    <source>
        <dbReference type="ARBA" id="ARBA00022801"/>
    </source>
</evidence>
<dbReference type="InterPro" id="IPR049730">
    <property type="entry name" value="SNF2/RAD54-like_C"/>
</dbReference>
<dbReference type="Pfam" id="PF00271">
    <property type="entry name" value="Helicase_C"/>
    <property type="match status" value="1"/>
</dbReference>
<evidence type="ECO:0000313" key="10">
    <source>
        <dbReference type="Proteomes" id="UP001172155"/>
    </source>
</evidence>
<keyword evidence="3" id="KW-0067">ATP-binding</keyword>
<dbReference type="SUPFAM" id="SSF52540">
    <property type="entry name" value="P-loop containing nucleoside triphosphate hydrolases"/>
    <property type="match status" value="2"/>
</dbReference>
<feature type="compositionally biased region" description="Low complexity" evidence="5">
    <location>
        <begin position="233"/>
        <end position="246"/>
    </location>
</feature>
<dbReference type="CDD" id="cd18008">
    <property type="entry name" value="DEXDc_SHPRH-like"/>
    <property type="match status" value="1"/>
</dbReference>
<feature type="domain" description="Helicase ATP-binding" evidence="7">
    <location>
        <begin position="498"/>
        <end position="678"/>
    </location>
</feature>
<dbReference type="GO" id="GO:0006281">
    <property type="term" value="P:DNA repair"/>
    <property type="evidence" value="ECO:0007669"/>
    <property type="project" value="TreeGrafter"/>
</dbReference>
<dbReference type="Proteomes" id="UP001172155">
    <property type="component" value="Unassembled WGS sequence"/>
</dbReference>
<accession>A0AA40ER99</accession>
<sequence length="1072" mass="118091">MEWPDHLENSQWFGAATKKRTFETAGSTNSLSTDLGYTGSSKKPCIAYDPASQPLQDGDFTASSTGNMPWITELSGQPTTSSSSAGGTVSLNEWDASVLSQNLGTGAHTMLDMAIGEVELESNWLPDFQTGSQQYLSCQDFPVNEALPIEDYDSDTLRIYDGTDVRPSLDGPMGFCEPQDVSLFGGIVSQDHLNDMEINPIRDFSAMDAVNTRESSVSQADKSQSPWPDSMGTVETATAGTTPQTAPDGIKCEGKSSHHDLICDTCFGMMLVETLQIRHGFIKDLSPVGKGVLLEVYGHMITIRDPESKSYGGLIAQHHFDPLRNLITETTVTLSATLKSTAVLEVLVYGCRAKADEIGEMLLNHDCFLQQPDSFDDSMTYFNPQCLTRADDDDSMPTWEPVKAGLNTPLANLSAVQKSKVAELLDSASGPTVFRDVQVSEMLQTSLKQHQRKALAMMVEKESGILQGAKFPSVWTEETIVGTGVVRFLNTITGSRLHRKPKLCLGGLVADDMGLGKTLTALALIAGSVTTHHHGNLNKTQMPARATTLIIAPLSTLTGWQDQIERHLKPGKLRFTVYHGSQRQKNADLLNSFDVVLTTYETVRAEHLQALGGEQSAIHKVSWHRIVLDEAHVIQNRSSKRFQAVRTLQARHRWCLTGTPIQNRLEDLGSLVEFLRVDPFDSPGAIRRLFLDPISRQDASGWENLRALIKCISLRRTKEALKNELALPAKQETVCKVSLDDEERRAYSLMKRRFALAIDSGGSRMNAFQLILRLRQICNHGVALLPADLREWINQASRFGPQIPFQTETCLSCGRILEDDVDVDDGILLDGLSCTHQVCLACRITTKPDSQDATGEPSCPICRVEDLTGQCNEGTPSTGDAPPYRPSSKVRELLRHLDHDRRMAAAAGVPPEKSVVFSIWTGMLDLIGKALNGRRINFQRVDGTKTHEQRRDALRCFRGDDNCGVLLASIGSAGVGLDLTEASRVHIIEPGWNPMLEQQALQRVHRLGQTKIVKQIRYVVDGADSVEHYILQRQEWKLALVGASIDGSTERRNHITCLLKDMRVGLGIDAAM</sequence>
<evidence type="ECO:0000259" key="7">
    <source>
        <dbReference type="PROSITE" id="PS51192"/>
    </source>
</evidence>
<comment type="caution">
    <text evidence="9">The sequence shown here is derived from an EMBL/GenBank/DDBJ whole genome shotgun (WGS) entry which is preliminary data.</text>
</comment>
<reference evidence="9" key="1">
    <citation type="submission" date="2023-06" db="EMBL/GenBank/DDBJ databases">
        <title>Genome-scale phylogeny and comparative genomics of the fungal order Sordariales.</title>
        <authorList>
            <consortium name="Lawrence Berkeley National Laboratory"/>
            <person name="Hensen N."/>
            <person name="Bonometti L."/>
            <person name="Westerberg I."/>
            <person name="Brannstrom I.O."/>
            <person name="Guillou S."/>
            <person name="Cros-Aarteil S."/>
            <person name="Calhoun S."/>
            <person name="Haridas S."/>
            <person name="Kuo A."/>
            <person name="Mondo S."/>
            <person name="Pangilinan J."/>
            <person name="Riley R."/>
            <person name="LaButti K."/>
            <person name="Andreopoulos B."/>
            <person name="Lipzen A."/>
            <person name="Chen C."/>
            <person name="Yanf M."/>
            <person name="Daum C."/>
            <person name="Ng V."/>
            <person name="Clum A."/>
            <person name="Steindorff A."/>
            <person name="Ohm R."/>
            <person name="Martin F."/>
            <person name="Silar P."/>
            <person name="Natvig D."/>
            <person name="Lalanne C."/>
            <person name="Gautier V."/>
            <person name="Ament-velasquez S.L."/>
            <person name="Kruys A."/>
            <person name="Hutchinson M.I."/>
            <person name="Powell A.J."/>
            <person name="Barry K."/>
            <person name="Miller A.N."/>
            <person name="Grigoriev I.V."/>
            <person name="Debuchy R."/>
            <person name="Gladieux P."/>
            <person name="Thoren M.H."/>
            <person name="Johannesson H."/>
        </authorList>
    </citation>
    <scope>NUCLEOTIDE SEQUENCE</scope>
    <source>
        <strain evidence="9">SMH3187-1</strain>
    </source>
</reference>
<name>A0AA40ER99_9PEZI</name>
<dbReference type="AlphaFoldDB" id="A0AA40ER99"/>
<organism evidence="9 10">
    <name type="scientific">Schizothecium vesticola</name>
    <dbReference type="NCBI Taxonomy" id="314040"/>
    <lineage>
        <taxon>Eukaryota</taxon>
        <taxon>Fungi</taxon>
        <taxon>Dikarya</taxon>
        <taxon>Ascomycota</taxon>
        <taxon>Pezizomycotina</taxon>
        <taxon>Sordariomycetes</taxon>
        <taxon>Sordariomycetidae</taxon>
        <taxon>Sordariales</taxon>
        <taxon>Schizotheciaceae</taxon>
        <taxon>Schizothecium</taxon>
    </lineage>
</organism>
<evidence type="ECO:0000256" key="4">
    <source>
        <dbReference type="PROSITE-ProRule" id="PRU00175"/>
    </source>
</evidence>
<feature type="compositionally biased region" description="Polar residues" evidence="5">
    <location>
        <begin position="212"/>
        <end position="227"/>
    </location>
</feature>
<dbReference type="InterPro" id="IPR050628">
    <property type="entry name" value="SNF2_RAD54_helicase_TF"/>
</dbReference>
<dbReference type="InterPro" id="IPR001650">
    <property type="entry name" value="Helicase_C-like"/>
</dbReference>
<dbReference type="PROSITE" id="PS50089">
    <property type="entry name" value="ZF_RING_2"/>
    <property type="match status" value="1"/>
</dbReference>
<protein>
    <submittedName>
        <fullName evidence="9">SNF2 family N-terminal domain-containing protein</fullName>
    </submittedName>
</protein>
<feature type="region of interest" description="Disordered" evidence="5">
    <location>
        <begin position="212"/>
        <end position="249"/>
    </location>
</feature>
<dbReference type="GO" id="GO:0005634">
    <property type="term" value="C:nucleus"/>
    <property type="evidence" value="ECO:0007669"/>
    <property type="project" value="TreeGrafter"/>
</dbReference>
<gene>
    <name evidence="9" type="ORF">B0T18DRAFT_416340</name>
</gene>
<dbReference type="PANTHER" id="PTHR45626">
    <property type="entry name" value="TRANSCRIPTION TERMINATION FACTOR 2-RELATED"/>
    <property type="match status" value="1"/>
</dbReference>
<dbReference type="InterPro" id="IPR038718">
    <property type="entry name" value="SNF2-like_sf"/>
</dbReference>
<dbReference type="PROSITE" id="PS51192">
    <property type="entry name" value="HELICASE_ATP_BIND_1"/>
    <property type="match status" value="1"/>
</dbReference>
<dbReference type="SMART" id="SM00487">
    <property type="entry name" value="DEXDc"/>
    <property type="match status" value="1"/>
</dbReference>
<keyword evidence="1" id="KW-0547">Nucleotide-binding</keyword>
<dbReference type="GO" id="GO:0005524">
    <property type="term" value="F:ATP binding"/>
    <property type="evidence" value="ECO:0007669"/>
    <property type="project" value="UniProtKB-KW"/>
</dbReference>
<dbReference type="InterPro" id="IPR001841">
    <property type="entry name" value="Znf_RING"/>
</dbReference>
<dbReference type="Gene3D" id="3.40.50.10810">
    <property type="entry name" value="Tandem AAA-ATPase domain"/>
    <property type="match status" value="1"/>
</dbReference>
<dbReference type="GO" id="GO:0016787">
    <property type="term" value="F:hydrolase activity"/>
    <property type="evidence" value="ECO:0007669"/>
    <property type="project" value="UniProtKB-KW"/>
</dbReference>
<dbReference type="Gene3D" id="3.40.50.300">
    <property type="entry name" value="P-loop containing nucleotide triphosphate hydrolases"/>
    <property type="match status" value="1"/>
</dbReference>
<evidence type="ECO:0000259" key="8">
    <source>
        <dbReference type="PROSITE" id="PS51194"/>
    </source>
</evidence>
<dbReference type="PROSITE" id="PS51194">
    <property type="entry name" value="HELICASE_CTER"/>
    <property type="match status" value="1"/>
</dbReference>
<dbReference type="PANTHER" id="PTHR45626:SF52">
    <property type="entry name" value="SINGLE-STRANDED DNA-DEPENDENT ATPASE (EUROFUNG)"/>
    <property type="match status" value="1"/>
</dbReference>
<evidence type="ECO:0000256" key="3">
    <source>
        <dbReference type="ARBA" id="ARBA00022840"/>
    </source>
</evidence>
<evidence type="ECO:0000259" key="6">
    <source>
        <dbReference type="PROSITE" id="PS50089"/>
    </source>
</evidence>
<keyword evidence="4" id="KW-0862">Zinc</keyword>
<proteinExistence type="predicted"/>
<keyword evidence="4" id="KW-0863">Zinc-finger</keyword>
<dbReference type="CDD" id="cd18793">
    <property type="entry name" value="SF2_C_SNF"/>
    <property type="match status" value="1"/>
</dbReference>
<dbReference type="InterPro" id="IPR014001">
    <property type="entry name" value="Helicase_ATP-bd"/>
</dbReference>
<dbReference type="InterPro" id="IPR000330">
    <property type="entry name" value="SNF2_N"/>
</dbReference>
<keyword evidence="10" id="KW-1185">Reference proteome</keyword>